<dbReference type="Pfam" id="PF00753">
    <property type="entry name" value="Lactamase_B"/>
    <property type="match status" value="1"/>
</dbReference>
<dbReference type="PANTHER" id="PTHR30619:SF1">
    <property type="entry name" value="RECOMBINATION PROTEIN 2"/>
    <property type="match status" value="1"/>
</dbReference>
<evidence type="ECO:0000256" key="1">
    <source>
        <dbReference type="SAM" id="Phobius"/>
    </source>
</evidence>
<sequence length="123" mass="14234">MKNKAKNFVYFILSFLFLLNILAWLAVYDLNKPQLLEVNFFDVGQGEVIFIETPSRHQILIDGGPSSVILEKLTENLPFWDRTIDLIILTHPEHDHLAGLIEVLKRYKVENILWTGVVRDTAE</sequence>
<protein>
    <recommendedName>
        <fullName evidence="2">Metallo-beta-lactamase domain-containing protein</fullName>
    </recommendedName>
</protein>
<organism evidence="3">
    <name type="scientific">marine sediment metagenome</name>
    <dbReference type="NCBI Taxonomy" id="412755"/>
    <lineage>
        <taxon>unclassified sequences</taxon>
        <taxon>metagenomes</taxon>
        <taxon>ecological metagenomes</taxon>
    </lineage>
</organism>
<dbReference type="SUPFAM" id="SSF56281">
    <property type="entry name" value="Metallo-hydrolase/oxidoreductase"/>
    <property type="match status" value="1"/>
</dbReference>
<evidence type="ECO:0000313" key="3">
    <source>
        <dbReference type="EMBL" id="GAH21548.1"/>
    </source>
</evidence>
<dbReference type="InterPro" id="IPR036866">
    <property type="entry name" value="RibonucZ/Hydroxyglut_hydro"/>
</dbReference>
<dbReference type="Gene3D" id="3.60.15.10">
    <property type="entry name" value="Ribonuclease Z/Hydroxyacylglutathione hydrolase-like"/>
    <property type="match status" value="1"/>
</dbReference>
<keyword evidence="1" id="KW-1133">Transmembrane helix</keyword>
<dbReference type="AlphaFoldDB" id="X1FLB0"/>
<dbReference type="PANTHER" id="PTHR30619">
    <property type="entry name" value="DNA INTERNALIZATION/COMPETENCE PROTEIN COMEC/REC2"/>
    <property type="match status" value="1"/>
</dbReference>
<evidence type="ECO:0000259" key="2">
    <source>
        <dbReference type="Pfam" id="PF00753"/>
    </source>
</evidence>
<dbReference type="InterPro" id="IPR001279">
    <property type="entry name" value="Metallo-B-lactamas"/>
</dbReference>
<accession>X1FLB0</accession>
<proteinExistence type="predicted"/>
<feature type="transmembrane region" description="Helical" evidence="1">
    <location>
        <begin position="7"/>
        <end position="27"/>
    </location>
</feature>
<keyword evidence="1" id="KW-0472">Membrane</keyword>
<dbReference type="InterPro" id="IPR052159">
    <property type="entry name" value="Competence_DNA_uptake"/>
</dbReference>
<gene>
    <name evidence="3" type="ORF">S03H2_09100</name>
</gene>
<reference evidence="3" key="1">
    <citation type="journal article" date="2014" name="Front. Microbiol.">
        <title>High frequency of phylogenetically diverse reductive dehalogenase-homologous genes in deep subseafloor sedimentary metagenomes.</title>
        <authorList>
            <person name="Kawai M."/>
            <person name="Futagami T."/>
            <person name="Toyoda A."/>
            <person name="Takaki Y."/>
            <person name="Nishi S."/>
            <person name="Hori S."/>
            <person name="Arai W."/>
            <person name="Tsubouchi T."/>
            <person name="Morono Y."/>
            <person name="Uchiyama I."/>
            <person name="Ito T."/>
            <person name="Fujiyama A."/>
            <person name="Inagaki F."/>
            <person name="Takami H."/>
        </authorList>
    </citation>
    <scope>NUCLEOTIDE SEQUENCE</scope>
    <source>
        <strain evidence="3">Expedition CK06-06</strain>
    </source>
</reference>
<dbReference type="EMBL" id="BARU01004559">
    <property type="protein sequence ID" value="GAH21548.1"/>
    <property type="molecule type" value="Genomic_DNA"/>
</dbReference>
<name>X1FLB0_9ZZZZ</name>
<feature type="non-terminal residue" evidence="3">
    <location>
        <position position="123"/>
    </location>
</feature>
<keyword evidence="1" id="KW-0812">Transmembrane</keyword>
<comment type="caution">
    <text evidence="3">The sequence shown here is derived from an EMBL/GenBank/DDBJ whole genome shotgun (WGS) entry which is preliminary data.</text>
</comment>
<feature type="domain" description="Metallo-beta-lactamase" evidence="2">
    <location>
        <begin position="43"/>
        <end position="110"/>
    </location>
</feature>